<feature type="transmembrane region" description="Helical" evidence="7">
    <location>
        <begin position="287"/>
        <end position="311"/>
    </location>
</feature>
<evidence type="ECO:0000256" key="1">
    <source>
        <dbReference type="ARBA" id="ARBA00004141"/>
    </source>
</evidence>
<evidence type="ECO:0000256" key="5">
    <source>
        <dbReference type="ARBA" id="ARBA00022989"/>
    </source>
</evidence>
<evidence type="ECO:0000256" key="3">
    <source>
        <dbReference type="ARBA" id="ARBA00022741"/>
    </source>
</evidence>
<dbReference type="InterPro" id="IPR004014">
    <property type="entry name" value="ATPase_P-typ_cation-transptr_N"/>
</dbReference>
<dbReference type="InterPro" id="IPR008250">
    <property type="entry name" value="ATPase_P-typ_transduc_dom_A_sf"/>
</dbReference>
<dbReference type="PRINTS" id="PR00119">
    <property type="entry name" value="CATATPASE"/>
</dbReference>
<dbReference type="Gene3D" id="3.40.1110.10">
    <property type="entry name" value="Calcium-transporting ATPase, cytoplasmic domain N"/>
    <property type="match status" value="1"/>
</dbReference>
<dbReference type="Pfam" id="PF13246">
    <property type="entry name" value="Cation_ATPase"/>
    <property type="match status" value="1"/>
</dbReference>
<comment type="subcellular location">
    <subcellularLocation>
        <location evidence="1">Membrane</location>
        <topology evidence="1">Multi-pass membrane protein</topology>
    </subcellularLocation>
</comment>
<dbReference type="SUPFAM" id="SSF81653">
    <property type="entry name" value="Calcium ATPase, transduction domain A"/>
    <property type="match status" value="1"/>
</dbReference>
<keyword evidence="10" id="KW-1185">Reference proteome</keyword>
<feature type="transmembrane region" description="Helical" evidence="7">
    <location>
        <begin position="65"/>
        <end position="83"/>
    </location>
</feature>
<dbReference type="PROSITE" id="PS00154">
    <property type="entry name" value="ATPASE_E1_E2"/>
    <property type="match status" value="1"/>
</dbReference>
<evidence type="ECO:0000256" key="4">
    <source>
        <dbReference type="ARBA" id="ARBA00022840"/>
    </source>
</evidence>
<feature type="domain" description="Cation-transporting P-type ATPase N-terminal" evidence="8">
    <location>
        <begin position="8"/>
        <end position="82"/>
    </location>
</feature>
<name>A0ABW3YSL9_MYCRA</name>
<accession>A0ABW3YSL9</accession>
<evidence type="ECO:0000256" key="6">
    <source>
        <dbReference type="ARBA" id="ARBA00023136"/>
    </source>
</evidence>
<dbReference type="Gene3D" id="2.70.150.10">
    <property type="entry name" value="Calcium-transporting ATPase, cytoplasmic transduction domain A"/>
    <property type="match status" value="1"/>
</dbReference>
<keyword evidence="6 7" id="KW-0472">Membrane</keyword>
<dbReference type="InterPro" id="IPR023299">
    <property type="entry name" value="ATPase_P-typ_cyto_dom_N"/>
</dbReference>
<keyword evidence="2 7" id="KW-0812">Transmembrane</keyword>
<evidence type="ECO:0000256" key="2">
    <source>
        <dbReference type="ARBA" id="ARBA00022692"/>
    </source>
</evidence>
<dbReference type="SUPFAM" id="SSF81665">
    <property type="entry name" value="Calcium ATPase, transmembrane domain M"/>
    <property type="match status" value="1"/>
</dbReference>
<feature type="transmembrane region" description="Helical" evidence="7">
    <location>
        <begin position="256"/>
        <end position="275"/>
    </location>
</feature>
<evidence type="ECO:0000256" key="7">
    <source>
        <dbReference type="SAM" id="Phobius"/>
    </source>
</evidence>
<dbReference type="InterPro" id="IPR001757">
    <property type="entry name" value="P_typ_ATPase"/>
</dbReference>
<dbReference type="PANTHER" id="PTHR42861">
    <property type="entry name" value="CALCIUM-TRANSPORTING ATPASE"/>
    <property type="match status" value="1"/>
</dbReference>
<dbReference type="InterPro" id="IPR059000">
    <property type="entry name" value="ATPase_P-type_domA"/>
</dbReference>
<dbReference type="InterPro" id="IPR018303">
    <property type="entry name" value="ATPase_P-typ_P_site"/>
</dbReference>
<keyword evidence="5 7" id="KW-1133">Transmembrane helix</keyword>
<evidence type="ECO:0000313" key="10">
    <source>
        <dbReference type="Proteomes" id="UP001597173"/>
    </source>
</evidence>
<dbReference type="InterPro" id="IPR023298">
    <property type="entry name" value="ATPase_P-typ_TM_dom_sf"/>
</dbReference>
<gene>
    <name evidence="9" type="ORF">ACFQ33_00735</name>
</gene>
<dbReference type="Gene3D" id="1.20.1110.10">
    <property type="entry name" value="Calcium-transporting ATPase, transmembrane domain"/>
    <property type="match status" value="1"/>
</dbReference>
<dbReference type="PRINTS" id="PR00121">
    <property type="entry name" value="NAKATPASE"/>
</dbReference>
<sequence length="554" mass="58539">MVTIDASNAHLETAAGLLARLGTNPQTGLSSTEAEGRLRNYGPNVLNAEEPVPAWRKFLAQFTDVLVVLLIIAALISGALWLIERDTALPYEAIAILAIVFLNAVMSYLQQSRAEQAIAALKQMAAARAKVIRDGVVQQIPSAELVPGDILLIEEGDTIPADARLIQSTALQTAEAALTGESLPVSKDIAPIEHEAAVGDRHNMVFSGTSATYGHGRAVMTSTGMATQMGKIAGLLETTPDEKTPLQSELDRVGRVLGLIVIAIAVVMIATILVFEEIADFSALLDVLILGVALAVAAVPEGLPTVVTAVLSLGVQRMARRNAIVRHLAAVETLGSANVIASDKTGTLTRNEMTVKRVVTASGSIELGGIGYSPHGDVRSGDGGPVDGALRTELVRTLAAADRANNAVLQERQGRWIVQGDPTEGALIVAARKAGLEPDELDARFDRIGEVPFSSERKLMSTIHADAEREHLRAFTKGAADVLLARCSHELVGSEARPLTAERRAAIRAANDALANEALRTLAIAFRSIPRDAYRRSRLLATSSAISSSSASSE</sequence>
<evidence type="ECO:0000259" key="8">
    <source>
        <dbReference type="SMART" id="SM00831"/>
    </source>
</evidence>
<reference evidence="10" key="1">
    <citation type="journal article" date="2019" name="Int. J. Syst. Evol. Microbiol.">
        <title>The Global Catalogue of Microorganisms (GCM) 10K type strain sequencing project: providing services to taxonomists for standard genome sequencing and annotation.</title>
        <authorList>
            <consortium name="The Broad Institute Genomics Platform"/>
            <consortium name="The Broad Institute Genome Sequencing Center for Infectious Disease"/>
            <person name="Wu L."/>
            <person name="Ma J."/>
        </authorList>
    </citation>
    <scope>NUCLEOTIDE SEQUENCE [LARGE SCALE GENOMIC DNA]</scope>
    <source>
        <strain evidence="10">CCUG 55609</strain>
    </source>
</reference>
<keyword evidence="3" id="KW-0547">Nucleotide-binding</keyword>
<dbReference type="Pfam" id="PF00690">
    <property type="entry name" value="Cation_ATPase_N"/>
    <property type="match status" value="1"/>
</dbReference>
<dbReference type="EMBL" id="JBHTNF010000001">
    <property type="protein sequence ID" value="MFD1326426.1"/>
    <property type="molecule type" value="Genomic_DNA"/>
</dbReference>
<evidence type="ECO:0000313" key="9">
    <source>
        <dbReference type="EMBL" id="MFD1326426.1"/>
    </source>
</evidence>
<keyword evidence="4" id="KW-0067">ATP-binding</keyword>
<dbReference type="NCBIfam" id="TIGR01494">
    <property type="entry name" value="ATPase_P-type"/>
    <property type="match status" value="1"/>
</dbReference>
<dbReference type="InterPro" id="IPR023214">
    <property type="entry name" value="HAD_sf"/>
</dbReference>
<dbReference type="RefSeq" id="WP_374839637.1">
    <property type="nucleotide sequence ID" value="NZ_JBHEEW010000010.1"/>
</dbReference>
<proteinExistence type="predicted"/>
<dbReference type="SUPFAM" id="SSF81660">
    <property type="entry name" value="Metal cation-transporting ATPase, ATP-binding domain N"/>
    <property type="match status" value="1"/>
</dbReference>
<dbReference type="Pfam" id="PF00122">
    <property type="entry name" value="E1-E2_ATPase"/>
    <property type="match status" value="1"/>
</dbReference>
<dbReference type="SMART" id="SM00831">
    <property type="entry name" value="Cation_ATPase_N"/>
    <property type="match status" value="1"/>
</dbReference>
<feature type="transmembrane region" description="Helical" evidence="7">
    <location>
        <begin position="89"/>
        <end position="109"/>
    </location>
</feature>
<dbReference type="Gene3D" id="3.40.50.1000">
    <property type="entry name" value="HAD superfamily/HAD-like"/>
    <property type="match status" value="1"/>
</dbReference>
<organism evidence="9 10">
    <name type="scientific">Mycoplana ramosa</name>
    <name type="common">Mycoplana bullata</name>
    <dbReference type="NCBI Taxonomy" id="40837"/>
    <lineage>
        <taxon>Bacteria</taxon>
        <taxon>Pseudomonadati</taxon>
        <taxon>Pseudomonadota</taxon>
        <taxon>Alphaproteobacteria</taxon>
        <taxon>Hyphomicrobiales</taxon>
        <taxon>Rhizobiaceae</taxon>
        <taxon>Mycoplana</taxon>
    </lineage>
</organism>
<dbReference type="Proteomes" id="UP001597173">
    <property type="component" value="Unassembled WGS sequence"/>
</dbReference>
<comment type="caution">
    <text evidence="9">The sequence shown here is derived from an EMBL/GenBank/DDBJ whole genome shotgun (WGS) entry which is preliminary data.</text>
</comment>
<protein>
    <submittedName>
        <fullName evidence="9">Cation-translocating P-type ATPase</fullName>
    </submittedName>
</protein>